<evidence type="ECO:0008006" key="3">
    <source>
        <dbReference type="Google" id="ProtNLM"/>
    </source>
</evidence>
<reference evidence="1 2" key="1">
    <citation type="submission" date="2019-09" db="EMBL/GenBank/DDBJ databases">
        <title>Prevalence, distribution, and phylogeny of type two toxin-antitoxin genes possessed by Cronobacter species where C. sakazakii homologs follow sequence type lineages.</title>
        <authorList>
            <person name="Finkelstein S."/>
            <person name="Negrete F."/>
            <person name="Jang H."/>
            <person name="Gopinath G.R."/>
            <person name="Tall B.D."/>
        </authorList>
    </citation>
    <scope>NUCLEOTIDE SEQUENCE [LARGE SCALE GENOMIC DNA]</scope>
    <source>
        <strain evidence="1 2">MOD1_Comp4</strain>
    </source>
</reference>
<gene>
    <name evidence="1" type="ORF">FZI38_11430</name>
</gene>
<dbReference type="EMBL" id="WAGF01000010">
    <property type="protein sequence ID" value="KAB0878661.1"/>
    <property type="molecule type" value="Genomic_DNA"/>
</dbReference>
<accession>A0AAN5X3Y9</accession>
<dbReference type="AlphaFoldDB" id="A0AAN5X3Y9"/>
<sequence length="243" mass="26814">MEALPVNTPLKEIGECLISVDGEDYFFRPSFVNMSRIGEPGEIVQVFYDLHNDEVTSLVNRAVEAYGYVPQWLISHITSTSYGRKAFLASVVVLNACCDKDAGPMTGVFHPSKGNGRTFKIRKGALPESDMLLIAQSLITHGVIGNAKVRKLQRHESGETSTEFRAVDYIVAAQAHFGMTEREAGNLTMTKFQMLLATKYPEQKGFTREEYDQVADDYLARKAKRLNGKNSSAQGVAINVVAG</sequence>
<comment type="caution">
    <text evidence="1">The sequence shown here is derived from an EMBL/GenBank/DDBJ whole genome shotgun (WGS) entry which is preliminary data.</text>
</comment>
<dbReference type="InterPro" id="IPR046213">
    <property type="entry name" value="DUF6246"/>
</dbReference>
<evidence type="ECO:0000313" key="2">
    <source>
        <dbReference type="Proteomes" id="UP000439917"/>
    </source>
</evidence>
<proteinExistence type="predicted"/>
<organism evidence="1 2">
    <name type="scientific">Cronobacter sakazakii</name>
    <name type="common">Enterobacter sakazakii</name>
    <dbReference type="NCBI Taxonomy" id="28141"/>
    <lineage>
        <taxon>Bacteria</taxon>
        <taxon>Pseudomonadati</taxon>
        <taxon>Pseudomonadota</taxon>
        <taxon>Gammaproteobacteria</taxon>
        <taxon>Enterobacterales</taxon>
        <taxon>Enterobacteriaceae</taxon>
        <taxon>Cronobacter</taxon>
    </lineage>
</organism>
<evidence type="ECO:0000313" key="1">
    <source>
        <dbReference type="EMBL" id="KAB0878661.1"/>
    </source>
</evidence>
<dbReference type="Pfam" id="PF19759">
    <property type="entry name" value="DUF6246"/>
    <property type="match status" value="1"/>
</dbReference>
<name>A0AAN5X3Y9_CROSK</name>
<dbReference type="Proteomes" id="UP000439917">
    <property type="component" value="Unassembled WGS sequence"/>
</dbReference>
<protein>
    <recommendedName>
        <fullName evidence="3">Phage protein</fullName>
    </recommendedName>
</protein>